<dbReference type="PANTHER" id="PTHR36057">
    <property type="match status" value="1"/>
</dbReference>
<evidence type="ECO:0008006" key="4">
    <source>
        <dbReference type="Google" id="ProtNLM"/>
    </source>
</evidence>
<dbReference type="InterPro" id="IPR036249">
    <property type="entry name" value="Thioredoxin-like_sf"/>
</dbReference>
<accession>A0A7W9A2M5</accession>
<dbReference type="EMBL" id="JACIJB010000003">
    <property type="protein sequence ID" value="MBB5660303.1"/>
    <property type="molecule type" value="Genomic_DNA"/>
</dbReference>
<organism evidence="2 3">
    <name type="scientific">Brevundimonas halotolerans</name>
    <dbReference type="NCBI Taxonomy" id="69670"/>
    <lineage>
        <taxon>Bacteria</taxon>
        <taxon>Pseudomonadati</taxon>
        <taxon>Pseudomonadota</taxon>
        <taxon>Alphaproteobacteria</taxon>
        <taxon>Caulobacterales</taxon>
        <taxon>Caulobacteraceae</taxon>
        <taxon>Brevundimonas</taxon>
    </lineage>
</organism>
<dbReference type="InterPro" id="IPR010634">
    <property type="entry name" value="DUF1223"/>
</dbReference>
<dbReference type="OrthoDB" id="9808254at2"/>
<protein>
    <recommendedName>
        <fullName evidence="4">DUF1223 domain-containing protein</fullName>
    </recommendedName>
</protein>
<evidence type="ECO:0000313" key="2">
    <source>
        <dbReference type="EMBL" id="MBB5660303.1"/>
    </source>
</evidence>
<dbReference type="Pfam" id="PF06764">
    <property type="entry name" value="DUF1223"/>
    <property type="match status" value="1"/>
</dbReference>
<evidence type="ECO:0000256" key="1">
    <source>
        <dbReference type="SAM" id="SignalP"/>
    </source>
</evidence>
<sequence length="251" mass="27315">MIFRGWTRVAIAGAVGACLFGAVGTSAQSVRRVAQTDVTVRSVPVVVELFTAQGCGGCPEANQRVETLADRPGVIVLTYPVDYWDYTGWTDTLAQPEFSARQQEYRQALRLRAVATPQVILDGYRTVAPRDEDTLGLAVDEESARNLWGPEIEFRETGDRVGIGSGRVAAEGAEVLAVIFRPGPVLVRVESGDNRGRVVRHTNVVQSIHPIGEWTGRSILLSLPDDIDDGDRVAVLIQSRDDRHILGAAVR</sequence>
<dbReference type="Proteomes" id="UP000548978">
    <property type="component" value="Unassembled WGS sequence"/>
</dbReference>
<proteinExistence type="predicted"/>
<comment type="caution">
    <text evidence="2">The sequence shown here is derived from an EMBL/GenBank/DDBJ whole genome shotgun (WGS) entry which is preliminary data.</text>
</comment>
<keyword evidence="1" id="KW-0732">Signal</keyword>
<dbReference type="AlphaFoldDB" id="A0A7W9A2M5"/>
<dbReference type="PANTHER" id="PTHR36057:SF1">
    <property type="entry name" value="LIPOPROTEIN LIPID ATTACHMENT SITE-LIKE PROTEIN, PUTATIVE (DUF1223)-RELATED"/>
    <property type="match status" value="1"/>
</dbReference>
<evidence type="ECO:0000313" key="3">
    <source>
        <dbReference type="Proteomes" id="UP000548978"/>
    </source>
</evidence>
<keyword evidence="3" id="KW-1185">Reference proteome</keyword>
<dbReference type="SUPFAM" id="SSF52833">
    <property type="entry name" value="Thioredoxin-like"/>
    <property type="match status" value="1"/>
</dbReference>
<name>A0A7W9A2M5_9CAUL</name>
<dbReference type="RefSeq" id="WP_123288203.1">
    <property type="nucleotide sequence ID" value="NZ_JACIJB010000003.1"/>
</dbReference>
<feature type="chain" id="PRO_5030979443" description="DUF1223 domain-containing protein" evidence="1">
    <location>
        <begin position="28"/>
        <end position="251"/>
    </location>
</feature>
<feature type="signal peptide" evidence="1">
    <location>
        <begin position="1"/>
        <end position="27"/>
    </location>
</feature>
<gene>
    <name evidence="2" type="ORF">FHS65_001048</name>
</gene>
<reference evidence="2 3" key="1">
    <citation type="submission" date="2020-08" db="EMBL/GenBank/DDBJ databases">
        <title>Genomic Encyclopedia of Type Strains, Phase IV (KMG-IV): sequencing the most valuable type-strain genomes for metagenomic binning, comparative biology and taxonomic classification.</title>
        <authorList>
            <person name="Goeker M."/>
        </authorList>
    </citation>
    <scope>NUCLEOTIDE SEQUENCE [LARGE SCALE GENOMIC DNA]</scope>
    <source>
        <strain evidence="2 3">DSM 24448</strain>
    </source>
</reference>